<feature type="region of interest" description="Disordered" evidence="1">
    <location>
        <begin position="1"/>
        <end position="29"/>
    </location>
</feature>
<accession>A0ABQ8ZQX0</accession>
<comment type="caution">
    <text evidence="2">The sequence shown here is derived from an EMBL/GenBank/DDBJ whole genome shotgun (WGS) entry which is preliminary data.</text>
</comment>
<sequence>MFQEAKKRNNKREPGNGAGDGQGEPSSSIHHRCRCRCQLAILGGNSSSSKCNNHEHEHHSHGDAKLSHYFVCVPVTFGLVLDDEQSKEGIDCNFWGCGYSIYRSFLSSVWGLKRGVLYSQFIEFLLVTLT</sequence>
<feature type="compositionally biased region" description="Basic and acidic residues" evidence="1">
    <location>
        <begin position="1"/>
        <end position="14"/>
    </location>
</feature>
<proteinExistence type="predicted"/>
<evidence type="ECO:0000313" key="3">
    <source>
        <dbReference type="Proteomes" id="UP001141253"/>
    </source>
</evidence>
<reference evidence="2" key="1">
    <citation type="submission" date="2022-10" db="EMBL/GenBank/DDBJ databases">
        <authorList>
            <person name="Hyden B.L."/>
            <person name="Feng K."/>
            <person name="Yates T."/>
            <person name="Jawdy S."/>
            <person name="Smart L.B."/>
            <person name="Muchero W."/>
        </authorList>
    </citation>
    <scope>NUCLEOTIDE SEQUENCE</scope>
    <source>
        <tissue evidence="2">Shoot tip</tissue>
    </source>
</reference>
<gene>
    <name evidence="2" type="ORF">OIU77_017894</name>
</gene>
<protein>
    <submittedName>
        <fullName evidence="2">Uncharacterized protein</fullName>
    </submittedName>
</protein>
<dbReference type="EMBL" id="JAPFFI010000027">
    <property type="protein sequence ID" value="KAJ6304102.1"/>
    <property type="molecule type" value="Genomic_DNA"/>
</dbReference>
<keyword evidence="3" id="KW-1185">Reference proteome</keyword>
<reference evidence="2" key="2">
    <citation type="journal article" date="2023" name="Int. J. Mol. Sci.">
        <title>De Novo Assembly and Annotation of 11 Diverse Shrub Willow (Salix) Genomes Reveals Novel Gene Organization in Sex-Linked Regions.</title>
        <authorList>
            <person name="Hyden B."/>
            <person name="Feng K."/>
            <person name="Yates T.B."/>
            <person name="Jawdy S."/>
            <person name="Cereghino C."/>
            <person name="Smart L.B."/>
            <person name="Muchero W."/>
        </authorList>
    </citation>
    <scope>NUCLEOTIDE SEQUENCE</scope>
    <source>
        <tissue evidence="2">Shoot tip</tissue>
    </source>
</reference>
<evidence type="ECO:0000256" key="1">
    <source>
        <dbReference type="SAM" id="MobiDB-lite"/>
    </source>
</evidence>
<organism evidence="2 3">
    <name type="scientific">Salix suchowensis</name>
    <dbReference type="NCBI Taxonomy" id="1278906"/>
    <lineage>
        <taxon>Eukaryota</taxon>
        <taxon>Viridiplantae</taxon>
        <taxon>Streptophyta</taxon>
        <taxon>Embryophyta</taxon>
        <taxon>Tracheophyta</taxon>
        <taxon>Spermatophyta</taxon>
        <taxon>Magnoliopsida</taxon>
        <taxon>eudicotyledons</taxon>
        <taxon>Gunneridae</taxon>
        <taxon>Pentapetalae</taxon>
        <taxon>rosids</taxon>
        <taxon>fabids</taxon>
        <taxon>Malpighiales</taxon>
        <taxon>Salicaceae</taxon>
        <taxon>Saliceae</taxon>
        <taxon>Salix</taxon>
    </lineage>
</organism>
<evidence type="ECO:0000313" key="2">
    <source>
        <dbReference type="EMBL" id="KAJ6304102.1"/>
    </source>
</evidence>
<name>A0ABQ8ZQX0_9ROSI</name>
<dbReference type="Proteomes" id="UP001141253">
    <property type="component" value="Chromosome 16"/>
</dbReference>